<dbReference type="EMBL" id="SRLO01000071">
    <property type="protein sequence ID" value="TNN78653.1"/>
    <property type="molecule type" value="Genomic_DNA"/>
</dbReference>
<reference evidence="2 3" key="1">
    <citation type="submission" date="2019-03" db="EMBL/GenBank/DDBJ databases">
        <title>First draft genome of Liparis tanakae, snailfish: a comprehensive survey of snailfish specific genes.</title>
        <authorList>
            <person name="Kim W."/>
            <person name="Song I."/>
            <person name="Jeong J.-H."/>
            <person name="Kim D."/>
            <person name="Kim S."/>
            <person name="Ryu S."/>
            <person name="Song J.Y."/>
            <person name="Lee S.K."/>
        </authorList>
    </citation>
    <scope>NUCLEOTIDE SEQUENCE [LARGE SCALE GENOMIC DNA]</scope>
    <source>
        <tissue evidence="2">Muscle</tissue>
    </source>
</reference>
<organism evidence="2 3">
    <name type="scientific">Liparis tanakae</name>
    <name type="common">Tanaka's snailfish</name>
    <dbReference type="NCBI Taxonomy" id="230148"/>
    <lineage>
        <taxon>Eukaryota</taxon>
        <taxon>Metazoa</taxon>
        <taxon>Chordata</taxon>
        <taxon>Craniata</taxon>
        <taxon>Vertebrata</taxon>
        <taxon>Euteleostomi</taxon>
        <taxon>Actinopterygii</taxon>
        <taxon>Neopterygii</taxon>
        <taxon>Teleostei</taxon>
        <taxon>Neoteleostei</taxon>
        <taxon>Acanthomorphata</taxon>
        <taxon>Eupercaria</taxon>
        <taxon>Perciformes</taxon>
        <taxon>Cottioidei</taxon>
        <taxon>Cottales</taxon>
        <taxon>Liparidae</taxon>
        <taxon>Liparis</taxon>
    </lineage>
</organism>
<name>A0A4Z2INB7_9TELE</name>
<dbReference type="Proteomes" id="UP000314294">
    <property type="component" value="Unassembled WGS sequence"/>
</dbReference>
<protein>
    <submittedName>
        <fullName evidence="2">Uncharacterized protein</fullName>
    </submittedName>
</protein>
<evidence type="ECO:0000256" key="1">
    <source>
        <dbReference type="SAM" id="MobiDB-lite"/>
    </source>
</evidence>
<comment type="caution">
    <text evidence="2">The sequence shown here is derived from an EMBL/GenBank/DDBJ whole genome shotgun (WGS) entry which is preliminary data.</text>
</comment>
<proteinExistence type="predicted"/>
<evidence type="ECO:0000313" key="2">
    <source>
        <dbReference type="EMBL" id="TNN78653.1"/>
    </source>
</evidence>
<feature type="region of interest" description="Disordered" evidence="1">
    <location>
        <begin position="1"/>
        <end position="31"/>
    </location>
</feature>
<accession>A0A4Z2INB7</accession>
<evidence type="ECO:0000313" key="3">
    <source>
        <dbReference type="Proteomes" id="UP000314294"/>
    </source>
</evidence>
<sequence length="66" mass="7530">MLAMLSAQRRKKQTLRMKSSDPHTFIPPEETPTICTAAQNKLRLTKPSAKNSNRRLRVFDCISADE</sequence>
<gene>
    <name evidence="2" type="ORF">EYF80_011057</name>
</gene>
<keyword evidence="3" id="KW-1185">Reference proteome</keyword>
<dbReference type="AlphaFoldDB" id="A0A4Z2INB7"/>